<organism evidence="1 2">
    <name type="scientific">Acaulospora colombiana</name>
    <dbReference type="NCBI Taxonomy" id="27376"/>
    <lineage>
        <taxon>Eukaryota</taxon>
        <taxon>Fungi</taxon>
        <taxon>Fungi incertae sedis</taxon>
        <taxon>Mucoromycota</taxon>
        <taxon>Glomeromycotina</taxon>
        <taxon>Glomeromycetes</taxon>
        <taxon>Diversisporales</taxon>
        <taxon>Acaulosporaceae</taxon>
        <taxon>Acaulospora</taxon>
    </lineage>
</organism>
<protein>
    <submittedName>
        <fullName evidence="1">17277_t:CDS:1</fullName>
    </submittedName>
</protein>
<evidence type="ECO:0000313" key="1">
    <source>
        <dbReference type="EMBL" id="CAG8606334.1"/>
    </source>
</evidence>
<comment type="caution">
    <text evidence="1">The sequence shown here is derived from an EMBL/GenBank/DDBJ whole genome shotgun (WGS) entry which is preliminary data.</text>
</comment>
<name>A0ACA9MSE3_9GLOM</name>
<sequence>MSLLLSTIGPLLHHVESPAWTEIDRLRSKKHLLTVKPAFRPVGGDREREQRRKKRQWQHWQSAMDAAVEALWRETSSQEQEYAKVEPISEASTAGVAKSLDAHQPVSVPTSTFSFDLQQPKKIFPFTNADSSFEFTFRTSDRTPSPAANPIKLHTKRHSVSVGWKRLCIADNASEDTPQTRETTRCKRLLQKRPA</sequence>
<dbReference type="EMBL" id="CAJVPT010014654">
    <property type="protein sequence ID" value="CAG8606334.1"/>
    <property type="molecule type" value="Genomic_DNA"/>
</dbReference>
<gene>
    <name evidence="1" type="ORF">ACOLOM_LOCUS6866</name>
</gene>
<feature type="non-terminal residue" evidence="1">
    <location>
        <position position="195"/>
    </location>
</feature>
<proteinExistence type="predicted"/>
<dbReference type="Proteomes" id="UP000789525">
    <property type="component" value="Unassembled WGS sequence"/>
</dbReference>
<keyword evidence="2" id="KW-1185">Reference proteome</keyword>
<reference evidence="1" key="1">
    <citation type="submission" date="2021-06" db="EMBL/GenBank/DDBJ databases">
        <authorList>
            <person name="Kallberg Y."/>
            <person name="Tangrot J."/>
            <person name="Rosling A."/>
        </authorList>
    </citation>
    <scope>NUCLEOTIDE SEQUENCE</scope>
    <source>
        <strain evidence="1">CL356</strain>
    </source>
</reference>
<accession>A0ACA9MSE3</accession>
<evidence type="ECO:0000313" key="2">
    <source>
        <dbReference type="Proteomes" id="UP000789525"/>
    </source>
</evidence>